<keyword evidence="1" id="KW-0732">Signal</keyword>
<dbReference type="Gene3D" id="1.10.4030.10">
    <property type="entry name" value="Porin chaperone SurA, peptide-binding domain"/>
    <property type="match status" value="1"/>
</dbReference>
<dbReference type="RefSeq" id="WP_172232183.1">
    <property type="nucleotide sequence ID" value="NZ_CP035946.1"/>
</dbReference>
<dbReference type="SUPFAM" id="SSF109998">
    <property type="entry name" value="Triger factor/SurA peptide-binding domain-like"/>
    <property type="match status" value="1"/>
</dbReference>
<dbReference type="InterPro" id="IPR027304">
    <property type="entry name" value="Trigger_fact/SurA_dom_sf"/>
</dbReference>
<evidence type="ECO:0000313" key="3">
    <source>
        <dbReference type="Proteomes" id="UP000786183"/>
    </source>
</evidence>
<protein>
    <recommendedName>
        <fullName evidence="4">Peptidylprolyl isomerase</fullName>
    </recommendedName>
</protein>
<evidence type="ECO:0000313" key="2">
    <source>
        <dbReference type="EMBL" id="MBZ7986535.1"/>
    </source>
</evidence>
<proteinExistence type="predicted"/>
<feature type="signal peptide" evidence="1">
    <location>
        <begin position="1"/>
        <end position="22"/>
    </location>
</feature>
<evidence type="ECO:0008006" key="4">
    <source>
        <dbReference type="Google" id="ProtNLM"/>
    </source>
</evidence>
<comment type="caution">
    <text evidence="2">The sequence shown here is derived from an EMBL/GenBank/DDBJ whole genome shotgun (WGS) entry which is preliminary data.</text>
</comment>
<keyword evidence="3" id="KW-1185">Reference proteome</keyword>
<sequence>MKKIFILISFLLCLNASTIVNIKATINGQAITNIDLKQAINFYKLDEKLVLNKLIQQKLVVFLAKKYNLTSNELEYEEMLKQIAKEKKLSVDEFLAQYSNEELFFVKDLIKNEVLTQKLYQFIVQNFTKQISDEEAQKFYDAHKSDFYYAGYDKVANQIKNILFNQNAQESIESFMQKENSKAKIKIF</sequence>
<reference evidence="2 3" key="1">
    <citation type="submission" date="2020-07" db="EMBL/GenBank/DDBJ databases">
        <title>Transfer of Campylobacter canadensis to the novel genus Avispirillum gen. nov., that also includes two novel species recovered from migratory waterfowl: Avispirillum anseris sp. nov. and Avispirillum brantae sp. nov.</title>
        <authorList>
            <person name="Miller W.G."/>
            <person name="Chapman M.H."/>
            <person name="Yee E."/>
            <person name="Inglis G.D."/>
        </authorList>
    </citation>
    <scope>NUCLEOTIDE SEQUENCE [LARGE SCALE GENOMIC DNA]</scope>
    <source>
        <strain evidence="2 3">L283</strain>
    </source>
</reference>
<evidence type="ECO:0000256" key="1">
    <source>
        <dbReference type="SAM" id="SignalP"/>
    </source>
</evidence>
<dbReference type="Proteomes" id="UP000786183">
    <property type="component" value="Unassembled WGS sequence"/>
</dbReference>
<dbReference type="EMBL" id="JACGBB010000001">
    <property type="protein sequence ID" value="MBZ7986535.1"/>
    <property type="molecule type" value="Genomic_DNA"/>
</dbReference>
<accession>A0ABS7WP33</accession>
<organism evidence="2 3">
    <name type="scientific">Campylobacter canadensis</name>
    <dbReference type="NCBI Taxonomy" id="449520"/>
    <lineage>
        <taxon>Bacteria</taxon>
        <taxon>Pseudomonadati</taxon>
        <taxon>Campylobacterota</taxon>
        <taxon>Epsilonproteobacteria</taxon>
        <taxon>Campylobacterales</taxon>
        <taxon>Campylobacteraceae</taxon>
        <taxon>Campylobacter</taxon>
    </lineage>
</organism>
<gene>
    <name evidence="2" type="ORF">AVCANL283_00215</name>
</gene>
<name>A0ABS7WP33_9BACT</name>
<feature type="chain" id="PRO_5045758160" description="Peptidylprolyl isomerase" evidence="1">
    <location>
        <begin position="23"/>
        <end position="188"/>
    </location>
</feature>